<dbReference type="Proteomes" id="UP001168821">
    <property type="component" value="Unassembled WGS sequence"/>
</dbReference>
<keyword evidence="1" id="KW-0433">Leucine-rich repeat</keyword>
<dbReference type="PANTHER" id="PTHR24366">
    <property type="entry name" value="IG(IMMUNOGLOBULIN) AND LRR(LEUCINE RICH REPEAT) DOMAINS"/>
    <property type="match status" value="1"/>
</dbReference>
<evidence type="ECO:0000256" key="1">
    <source>
        <dbReference type="ARBA" id="ARBA00022614"/>
    </source>
</evidence>
<feature type="signal peptide" evidence="3">
    <location>
        <begin position="1"/>
        <end position="19"/>
    </location>
</feature>
<dbReference type="SUPFAM" id="SSF52058">
    <property type="entry name" value="L domain-like"/>
    <property type="match status" value="1"/>
</dbReference>
<evidence type="ECO:0000256" key="2">
    <source>
        <dbReference type="ARBA" id="ARBA00022737"/>
    </source>
</evidence>
<comment type="caution">
    <text evidence="4">The sequence shown here is derived from an EMBL/GenBank/DDBJ whole genome shotgun (WGS) entry which is preliminary data.</text>
</comment>
<keyword evidence="3" id="KW-0732">Signal</keyword>
<dbReference type="Gene3D" id="3.80.10.10">
    <property type="entry name" value="Ribonuclease Inhibitor"/>
    <property type="match status" value="1"/>
</dbReference>
<keyword evidence="2" id="KW-0677">Repeat</keyword>
<dbReference type="AlphaFoldDB" id="A0AA38HW08"/>
<sequence>MLLQFFTFSLLLKVHISLACYYWGMLQFDYEITSYTERRTVTSAEIIINNSEEKVEVTVSKQYLPQLCCKMVDSNSNFVMVSFDNCDIVDVEGCLSASIANVARSFKITNNRLRSVKKGTFANLKVNTISLSNNLIETLENDAFYNLTNLITLSLSRNHLEVLNPEAFFLLPNLAALDLMFNRIHTLQTGFFKFLTNNVQVLLNCNRISRVEKAFAGVFPRTRLTIDLNGNRIQTLSEDVFSNHTFGQLDLGNNPVKKIAKTFCEGCTMETLYLSCDYLTLEDVEMIRNWTEVALVRLFTSGCSYHNMTIGGVSPSQCNQAKNNVTCNFLLYLGLLFMVNCI</sequence>
<dbReference type="SMART" id="SM00369">
    <property type="entry name" value="LRR_TYP"/>
    <property type="match status" value="5"/>
</dbReference>
<accession>A0AA38HW08</accession>
<protein>
    <submittedName>
        <fullName evidence="4">Uncharacterized protein</fullName>
    </submittedName>
</protein>
<dbReference type="EMBL" id="JALNTZ010000007">
    <property type="protein sequence ID" value="KAJ3644491.1"/>
    <property type="molecule type" value="Genomic_DNA"/>
</dbReference>
<evidence type="ECO:0000313" key="4">
    <source>
        <dbReference type="EMBL" id="KAJ3644491.1"/>
    </source>
</evidence>
<gene>
    <name evidence="4" type="ORF">Zmor_022216</name>
</gene>
<name>A0AA38HW08_9CUCU</name>
<proteinExistence type="predicted"/>
<evidence type="ECO:0000313" key="5">
    <source>
        <dbReference type="Proteomes" id="UP001168821"/>
    </source>
</evidence>
<dbReference type="InterPro" id="IPR003591">
    <property type="entry name" value="Leu-rich_rpt_typical-subtyp"/>
</dbReference>
<evidence type="ECO:0000256" key="3">
    <source>
        <dbReference type="SAM" id="SignalP"/>
    </source>
</evidence>
<dbReference type="InterPro" id="IPR032675">
    <property type="entry name" value="LRR_dom_sf"/>
</dbReference>
<dbReference type="InterPro" id="IPR001611">
    <property type="entry name" value="Leu-rich_rpt"/>
</dbReference>
<dbReference type="PANTHER" id="PTHR24366:SF170">
    <property type="entry name" value="RE50361P"/>
    <property type="match status" value="1"/>
</dbReference>
<keyword evidence="5" id="KW-1185">Reference proteome</keyword>
<dbReference type="Pfam" id="PF13855">
    <property type="entry name" value="LRR_8"/>
    <property type="match status" value="1"/>
</dbReference>
<feature type="chain" id="PRO_5041291968" evidence="3">
    <location>
        <begin position="20"/>
        <end position="342"/>
    </location>
</feature>
<organism evidence="4 5">
    <name type="scientific">Zophobas morio</name>
    <dbReference type="NCBI Taxonomy" id="2755281"/>
    <lineage>
        <taxon>Eukaryota</taxon>
        <taxon>Metazoa</taxon>
        <taxon>Ecdysozoa</taxon>
        <taxon>Arthropoda</taxon>
        <taxon>Hexapoda</taxon>
        <taxon>Insecta</taxon>
        <taxon>Pterygota</taxon>
        <taxon>Neoptera</taxon>
        <taxon>Endopterygota</taxon>
        <taxon>Coleoptera</taxon>
        <taxon>Polyphaga</taxon>
        <taxon>Cucujiformia</taxon>
        <taxon>Tenebrionidae</taxon>
        <taxon>Zophobas</taxon>
    </lineage>
</organism>
<reference evidence="4" key="1">
    <citation type="journal article" date="2023" name="G3 (Bethesda)">
        <title>Whole genome assemblies of Zophobas morio and Tenebrio molitor.</title>
        <authorList>
            <person name="Kaur S."/>
            <person name="Stinson S.A."/>
            <person name="diCenzo G.C."/>
        </authorList>
    </citation>
    <scope>NUCLEOTIDE SEQUENCE</scope>
    <source>
        <strain evidence="4">QUZm001</strain>
    </source>
</reference>